<dbReference type="HOGENOM" id="CLU_000604_1_22_10"/>
<keyword evidence="1" id="KW-0813">Transport</keyword>
<dbReference type="KEGG" id="mro:MROS_1260"/>
<dbReference type="PROSITE" id="PS50893">
    <property type="entry name" value="ABC_TRANSPORTER_2"/>
    <property type="match status" value="1"/>
</dbReference>
<dbReference type="Pfam" id="PF00005">
    <property type="entry name" value="ABC_tran"/>
    <property type="match status" value="1"/>
</dbReference>
<dbReference type="PROSITE" id="PS00211">
    <property type="entry name" value="ABC_TRANSPORTER_1"/>
    <property type="match status" value="1"/>
</dbReference>
<dbReference type="GO" id="GO:0005524">
    <property type="term" value="F:ATP binding"/>
    <property type="evidence" value="ECO:0007669"/>
    <property type="project" value="UniProtKB-KW"/>
</dbReference>
<evidence type="ECO:0000313" key="5">
    <source>
        <dbReference type="EMBL" id="AFN74497.1"/>
    </source>
</evidence>
<keyword evidence="2" id="KW-0547">Nucleotide-binding</keyword>
<dbReference type="PANTHER" id="PTHR43023:SF6">
    <property type="entry name" value="INTERMEMBRANE PHOSPHOLIPID TRANSPORT SYSTEM ATP-BINDING PROTEIN MLAF"/>
    <property type="match status" value="1"/>
</dbReference>
<keyword evidence="3" id="KW-0067">ATP-binding</keyword>
<dbReference type="SMART" id="SM00382">
    <property type="entry name" value="AAA"/>
    <property type="match status" value="1"/>
</dbReference>
<dbReference type="STRING" id="1191523.MROS_1260"/>
<dbReference type="InterPro" id="IPR027417">
    <property type="entry name" value="P-loop_NTPase"/>
</dbReference>
<dbReference type="InterPro" id="IPR003593">
    <property type="entry name" value="AAA+_ATPase"/>
</dbReference>
<reference evidence="5 6" key="1">
    <citation type="journal article" date="2013" name="PLoS ONE">
        <title>Genomic analysis of Melioribacter roseus, facultatively anaerobic organotrophic bacterium representing a novel deep lineage within Bacteriodetes/Chlorobi group.</title>
        <authorList>
            <person name="Kadnikov V.V."/>
            <person name="Mardanov A.V."/>
            <person name="Podosokorskaya O.A."/>
            <person name="Gavrilov S.N."/>
            <person name="Kublanov I.V."/>
            <person name="Beletsky A.V."/>
            <person name="Bonch-Osmolovskaya E.A."/>
            <person name="Ravin N.V."/>
        </authorList>
    </citation>
    <scope>NUCLEOTIDE SEQUENCE [LARGE SCALE GENOMIC DNA]</scope>
    <source>
        <strain evidence="6">JCM 17771 / P3M-2</strain>
    </source>
</reference>
<organism evidence="5 6">
    <name type="scientific">Melioribacter roseus (strain DSM 23840 / JCM 17771 / VKM B-2668 / P3M-2)</name>
    <dbReference type="NCBI Taxonomy" id="1191523"/>
    <lineage>
        <taxon>Bacteria</taxon>
        <taxon>Pseudomonadati</taxon>
        <taxon>Ignavibacteriota</taxon>
        <taxon>Ignavibacteria</taxon>
        <taxon>Ignavibacteriales</taxon>
        <taxon>Melioribacteraceae</taxon>
        <taxon>Melioribacter</taxon>
    </lineage>
</organism>
<evidence type="ECO:0000256" key="1">
    <source>
        <dbReference type="ARBA" id="ARBA00022448"/>
    </source>
</evidence>
<protein>
    <submittedName>
        <fullName evidence="5">ABC transporter-like protein</fullName>
    </submittedName>
</protein>
<evidence type="ECO:0000256" key="3">
    <source>
        <dbReference type="ARBA" id="ARBA00022840"/>
    </source>
</evidence>
<dbReference type="GO" id="GO:0016887">
    <property type="term" value="F:ATP hydrolysis activity"/>
    <property type="evidence" value="ECO:0007669"/>
    <property type="project" value="InterPro"/>
</dbReference>
<dbReference type="InterPro" id="IPR003439">
    <property type="entry name" value="ABC_transporter-like_ATP-bd"/>
</dbReference>
<dbReference type="eggNOG" id="COG1127">
    <property type="taxonomic scope" value="Bacteria"/>
</dbReference>
<evidence type="ECO:0000259" key="4">
    <source>
        <dbReference type="PROSITE" id="PS50893"/>
    </source>
</evidence>
<dbReference type="OrthoDB" id="594396at2"/>
<keyword evidence="6" id="KW-1185">Reference proteome</keyword>
<evidence type="ECO:0000256" key="2">
    <source>
        <dbReference type="ARBA" id="ARBA00022741"/>
    </source>
</evidence>
<dbReference type="InterPro" id="IPR017871">
    <property type="entry name" value="ABC_transporter-like_CS"/>
</dbReference>
<dbReference type="EMBL" id="CP003557">
    <property type="protein sequence ID" value="AFN74497.1"/>
    <property type="molecule type" value="Genomic_DNA"/>
</dbReference>
<dbReference type="RefSeq" id="WP_014855932.1">
    <property type="nucleotide sequence ID" value="NC_018178.1"/>
</dbReference>
<gene>
    <name evidence="5" type="ordered locus">MROS_1260</name>
</gene>
<evidence type="ECO:0000313" key="6">
    <source>
        <dbReference type="Proteomes" id="UP000009011"/>
    </source>
</evidence>
<proteinExistence type="predicted"/>
<feature type="domain" description="ABC transporter" evidence="4">
    <location>
        <begin position="2"/>
        <end position="237"/>
    </location>
</feature>
<name>I6YVC5_MELRP</name>
<dbReference type="Gene3D" id="3.40.50.300">
    <property type="entry name" value="P-loop containing nucleotide triphosphate hydrolases"/>
    <property type="match status" value="1"/>
</dbReference>
<sequence length="251" mass="27836">MIELKNVTIEKNDKTILNNVSLEIEKGKNTIIMGPSGAGKSSILKVILGLWMPDEGNVLFEGRDICQMNDNELLELRKNIGMVFQGNALFDSLTVADNILYFLPDKRKYSEAELKKKIDELLSFVNLSGAENLYPEELSGGMKKRVAIARALAFNPKVILFDEPTTGLDPINTASVLELIDKLKVKGSTSVIVTHIIDDAMEIGDKFIVINRGEVADSGNLQKILNSSNSFVNQFFLKRKQLLSERISFGA</sequence>
<dbReference type="AlphaFoldDB" id="I6YVC5"/>
<dbReference type="SUPFAM" id="SSF52540">
    <property type="entry name" value="P-loop containing nucleoside triphosphate hydrolases"/>
    <property type="match status" value="1"/>
</dbReference>
<accession>I6YVC5</accession>
<dbReference type="Proteomes" id="UP000009011">
    <property type="component" value="Chromosome"/>
</dbReference>
<dbReference type="PANTHER" id="PTHR43023">
    <property type="entry name" value="PROTEIN TRIGALACTOSYLDIACYLGLYCEROL 3, CHLOROPLASTIC"/>
    <property type="match status" value="1"/>
</dbReference>